<comment type="function">
    <text evidence="1">Involved in the biosynthesis of the siderophore enterobactin (enterochelin), which is a macrocyclic trimeric lactone of N-(2,3-dihydroxybenzoyl)-serine. The serine trilactone serves as a scaffolding for the three catechol functionalities that provide hexadentate coordination for the tightly ligated iron(2+) atoms. Plays an essential role in the assembly of the enterobactin by catalyzing the transfer of the 4'-phosphopantetheine (Ppant) moiety from coenzyme A to the apo-domains of both EntB (ArCP domain) and EntF (PCP domain) to yield their holo-forms which make them competent for the activation of 2,3-dihydroxybenzoate (DHB) and L-serine, respectively.</text>
</comment>
<dbReference type="Pfam" id="PF01648">
    <property type="entry name" value="ACPS"/>
    <property type="match status" value="1"/>
</dbReference>
<dbReference type="PANTHER" id="PTHR38096">
    <property type="entry name" value="ENTEROBACTIN SYNTHASE COMPONENT D"/>
    <property type="match status" value="1"/>
</dbReference>
<comment type="cofactor">
    <cofactor evidence="13">
        <name>Mg(2+)</name>
        <dbReference type="ChEBI" id="CHEBI:18420"/>
    </cofactor>
</comment>
<feature type="binding site" evidence="13">
    <location>
        <position position="122"/>
    </location>
    <ligand>
        <name>Mg(2+)</name>
        <dbReference type="ChEBI" id="CHEBI:18420"/>
    </ligand>
</feature>
<dbReference type="SUPFAM" id="SSF56214">
    <property type="entry name" value="4'-phosphopantetheinyl transferase"/>
    <property type="match status" value="1"/>
</dbReference>
<evidence type="ECO:0000256" key="11">
    <source>
        <dbReference type="ARBA" id="ARBA00049191"/>
    </source>
</evidence>
<comment type="pathway">
    <text evidence="2">Siderophore biosynthesis; enterobactin biosynthesis.</text>
</comment>
<comment type="similarity">
    <text evidence="3">Belongs to the P-Pant transferase superfamily. EntD family.</text>
</comment>
<evidence type="ECO:0000313" key="17">
    <source>
        <dbReference type="Proteomes" id="UP000640485"/>
    </source>
</evidence>
<feature type="binding site" evidence="12">
    <location>
        <position position="168"/>
    </location>
    <ligand>
        <name>CoA</name>
        <dbReference type="ChEBI" id="CHEBI:57287"/>
    </ligand>
</feature>
<dbReference type="GO" id="GO:0008897">
    <property type="term" value="F:holo-[acyl-carrier-protein] synthase activity"/>
    <property type="evidence" value="ECO:0007669"/>
    <property type="project" value="InterPro"/>
</dbReference>
<keyword evidence="13" id="KW-0460">Magnesium</keyword>
<dbReference type="GO" id="GO:0000287">
    <property type="term" value="F:magnesium ion binding"/>
    <property type="evidence" value="ECO:0007669"/>
    <property type="project" value="InterPro"/>
</dbReference>
<evidence type="ECO:0000256" key="6">
    <source>
        <dbReference type="ARBA" id="ARBA00022679"/>
    </source>
</evidence>
<sequence length="220" mass="23841">MTGDAASWIGPVEDRRLIDLPGLVWRSVAFQPGDAQMLDYCGGRIDLPEDLRGAVPKRRSEFLAGRLCALLALQELGVHGPIERTGRAPVWPSGAVGSISHHAGRAVAVVSRQMPALGLDCEPLMSAETLAEIGHLVMDDAERALRPEGWDAQRFGTVVFSAKEAAYKAISARLADIPDFREAHVLDITGTDLRITLRDSEIYVRHILDAGDCITLAIPD</sequence>
<feature type="binding site" evidence="12">
    <location>
        <position position="120"/>
    </location>
    <ligand>
        <name>CoA</name>
        <dbReference type="ChEBI" id="CHEBI:57287"/>
    </ligand>
</feature>
<keyword evidence="17" id="KW-1185">Reference proteome</keyword>
<evidence type="ECO:0000256" key="4">
    <source>
        <dbReference type="ARBA" id="ARBA00011503"/>
    </source>
</evidence>
<keyword evidence="13" id="KW-0479">Metal-binding</keyword>
<dbReference type="Pfam" id="PF17837">
    <property type="entry name" value="4PPT_N"/>
    <property type="match status" value="1"/>
</dbReference>
<keyword evidence="6 16" id="KW-0808">Transferase</keyword>
<proteinExistence type="inferred from homology"/>
<dbReference type="InterPro" id="IPR037143">
    <property type="entry name" value="4-PPantetheinyl_Trfase_dom_sf"/>
</dbReference>
<evidence type="ECO:0000256" key="9">
    <source>
        <dbReference type="ARBA" id="ARBA00031996"/>
    </source>
</evidence>
<dbReference type="InterPro" id="IPR008278">
    <property type="entry name" value="4-PPantetheinyl_Trfase_dom"/>
</dbReference>
<feature type="binding site" evidence="12">
    <location>
        <position position="164"/>
    </location>
    <ligand>
        <name>CoA</name>
        <dbReference type="ChEBI" id="CHEBI:57287"/>
    </ligand>
</feature>
<evidence type="ECO:0000313" key="16">
    <source>
        <dbReference type="EMBL" id="MBK4215967.1"/>
    </source>
</evidence>
<name>A0A934SDP0_9RHOB</name>
<dbReference type="Proteomes" id="UP000640485">
    <property type="component" value="Unassembled WGS sequence"/>
</dbReference>
<comment type="catalytic activity">
    <reaction evidence="10">
        <text>apo-[aryl-carrier protein] + CoA = holo-[aryl-carrier protein] + adenosine 3',5'-bisphosphate + H(+)</text>
        <dbReference type="Rhea" id="RHEA:48404"/>
        <dbReference type="Rhea" id="RHEA-COMP:15903"/>
        <dbReference type="Rhea" id="RHEA-COMP:17557"/>
        <dbReference type="ChEBI" id="CHEBI:15378"/>
        <dbReference type="ChEBI" id="CHEBI:29999"/>
        <dbReference type="ChEBI" id="CHEBI:57287"/>
        <dbReference type="ChEBI" id="CHEBI:58343"/>
        <dbReference type="ChEBI" id="CHEBI:64479"/>
    </reaction>
</comment>
<feature type="domain" description="4'-phosphopantetheinyl transferase" evidence="14">
    <location>
        <begin position="117"/>
        <end position="199"/>
    </location>
</feature>
<dbReference type="EMBL" id="JAEPRQ010000002">
    <property type="protein sequence ID" value="MBK4215967.1"/>
    <property type="molecule type" value="Genomic_DNA"/>
</dbReference>
<evidence type="ECO:0000256" key="12">
    <source>
        <dbReference type="PIRSR" id="PIRSR603542-1"/>
    </source>
</evidence>
<evidence type="ECO:0000256" key="8">
    <source>
        <dbReference type="ARBA" id="ARBA00029894"/>
    </source>
</evidence>
<feature type="domain" description="4'-phosphopantetheinyl transferase N-terminal" evidence="15">
    <location>
        <begin position="50"/>
        <end position="111"/>
    </location>
</feature>
<feature type="binding site" evidence="12">
    <location>
        <position position="58"/>
    </location>
    <ligand>
        <name>CoA</name>
        <dbReference type="ChEBI" id="CHEBI:57287"/>
    </ligand>
</feature>
<feature type="binding site" evidence="13">
    <location>
        <position position="120"/>
    </location>
    <ligand>
        <name>Mg(2+)</name>
        <dbReference type="ChEBI" id="CHEBI:18420"/>
    </ligand>
</feature>
<comment type="subunit">
    <text evidence="4">EntB, EntD, EntE, and EntF form a multienzyme complex called enterobactin synthase.</text>
</comment>
<dbReference type="GO" id="GO:0009239">
    <property type="term" value="P:enterobactin biosynthetic process"/>
    <property type="evidence" value="ECO:0007669"/>
    <property type="project" value="UniProtKB-KW"/>
</dbReference>
<feature type="binding site" evidence="12">
    <location>
        <begin position="100"/>
        <end position="101"/>
    </location>
    <ligand>
        <name>CoA</name>
        <dbReference type="ChEBI" id="CHEBI:57287"/>
    </ligand>
</feature>
<protein>
    <recommendedName>
        <fullName evidence="5">Enterobactin synthase component D</fullName>
    </recommendedName>
    <alternativeName>
        <fullName evidence="8">4'-phosphopantetheinyl transferase EntD</fullName>
    </alternativeName>
    <alternativeName>
        <fullName evidence="9">Enterochelin synthase D</fullName>
    </alternativeName>
</protein>
<evidence type="ECO:0000256" key="2">
    <source>
        <dbReference type="ARBA" id="ARBA00004993"/>
    </source>
</evidence>
<comment type="catalytic activity">
    <reaction evidence="11">
        <text>apo-[peptidyl-carrier protein] + CoA = holo-[peptidyl-carrier protein] + adenosine 3',5'-bisphosphate + H(+)</text>
        <dbReference type="Rhea" id="RHEA:46228"/>
        <dbReference type="Rhea" id="RHEA-COMP:11479"/>
        <dbReference type="Rhea" id="RHEA-COMP:11480"/>
        <dbReference type="ChEBI" id="CHEBI:15378"/>
        <dbReference type="ChEBI" id="CHEBI:29999"/>
        <dbReference type="ChEBI" id="CHEBI:57287"/>
        <dbReference type="ChEBI" id="CHEBI:58343"/>
        <dbReference type="ChEBI" id="CHEBI:64479"/>
    </reaction>
</comment>
<evidence type="ECO:0000256" key="1">
    <source>
        <dbReference type="ARBA" id="ARBA00003937"/>
    </source>
</evidence>
<evidence type="ECO:0000256" key="13">
    <source>
        <dbReference type="PIRSR" id="PIRSR603542-2"/>
    </source>
</evidence>
<dbReference type="InterPro" id="IPR003542">
    <property type="entry name" value="Enbac_synth_compD-like"/>
</dbReference>
<dbReference type="RefSeq" id="WP_200685413.1">
    <property type="nucleotide sequence ID" value="NZ_JAEPRQ010000002.1"/>
</dbReference>
<evidence type="ECO:0000256" key="5">
    <source>
        <dbReference type="ARBA" id="ARBA00019087"/>
    </source>
</evidence>
<evidence type="ECO:0000256" key="7">
    <source>
        <dbReference type="ARBA" id="ARBA00023191"/>
    </source>
</evidence>
<dbReference type="GO" id="GO:0005886">
    <property type="term" value="C:plasma membrane"/>
    <property type="evidence" value="ECO:0007669"/>
    <property type="project" value="TreeGrafter"/>
</dbReference>
<evidence type="ECO:0000259" key="14">
    <source>
        <dbReference type="Pfam" id="PF01648"/>
    </source>
</evidence>
<reference evidence="16" key="1">
    <citation type="submission" date="2021-01" db="EMBL/GenBank/DDBJ databases">
        <title>Paracoccus amoyensis sp. nov., isolated from the surface seawater along the coast of Xiamen Island, China.</title>
        <authorList>
            <person name="Lyu L."/>
        </authorList>
    </citation>
    <scope>NUCLEOTIDE SEQUENCE</scope>
    <source>
        <strain evidence="16">MJ17</strain>
    </source>
</reference>
<organism evidence="16 17">
    <name type="scientific">Paracoccus caeni</name>
    <dbReference type="NCBI Taxonomy" id="657651"/>
    <lineage>
        <taxon>Bacteria</taxon>
        <taxon>Pseudomonadati</taxon>
        <taxon>Pseudomonadota</taxon>
        <taxon>Alphaproteobacteria</taxon>
        <taxon>Rhodobacterales</taxon>
        <taxon>Paracoccaceae</taxon>
        <taxon>Paracoccus</taxon>
    </lineage>
</organism>
<accession>A0A934SDP0</accession>
<keyword evidence="7" id="KW-0259">Enterobactin biosynthesis</keyword>
<dbReference type="PANTHER" id="PTHR38096:SF1">
    <property type="entry name" value="ENTEROBACTIN SYNTHASE COMPONENT D"/>
    <property type="match status" value="1"/>
</dbReference>
<dbReference type="InterPro" id="IPR041354">
    <property type="entry name" value="4PPT_N"/>
</dbReference>
<feature type="binding site" evidence="12">
    <location>
        <position position="66"/>
    </location>
    <ligand>
        <name>CoA</name>
        <dbReference type="ChEBI" id="CHEBI:57287"/>
    </ligand>
</feature>
<evidence type="ECO:0000256" key="3">
    <source>
        <dbReference type="ARBA" id="ARBA00008342"/>
    </source>
</evidence>
<gene>
    <name evidence="16" type="ORF">JJJ17_08530</name>
</gene>
<comment type="caution">
    <text evidence="16">The sequence shown here is derived from an EMBL/GenBank/DDBJ whole genome shotgun (WGS) entry which is preliminary data.</text>
</comment>
<dbReference type="PRINTS" id="PR01399">
    <property type="entry name" value="ENTSNTHTASED"/>
</dbReference>
<evidence type="ECO:0000256" key="10">
    <source>
        <dbReference type="ARBA" id="ARBA00049176"/>
    </source>
</evidence>
<evidence type="ECO:0000259" key="15">
    <source>
        <dbReference type="Pfam" id="PF17837"/>
    </source>
</evidence>
<dbReference type="AlphaFoldDB" id="A0A934SDP0"/>
<dbReference type="GO" id="GO:0009366">
    <property type="term" value="C:enterobactin synthetase complex"/>
    <property type="evidence" value="ECO:0007669"/>
    <property type="project" value="InterPro"/>
</dbReference>